<dbReference type="SUPFAM" id="SSF51430">
    <property type="entry name" value="NAD(P)-linked oxidoreductase"/>
    <property type="match status" value="1"/>
</dbReference>
<dbReference type="EMBL" id="CP143790">
    <property type="protein sequence ID" value="WVN90354.1"/>
    <property type="molecule type" value="Genomic_DNA"/>
</dbReference>
<dbReference type="GO" id="GO:0016616">
    <property type="term" value="F:oxidoreductase activity, acting on the CH-OH group of donors, NAD or NADP as acceptor"/>
    <property type="evidence" value="ECO:0007669"/>
    <property type="project" value="UniProtKB-ARBA"/>
</dbReference>
<reference evidence="5" key="2">
    <citation type="journal article" date="2022" name="Elife">
        <title>Obligate sexual reproduction of a homothallic fungus closely related to the Cryptococcus pathogenic species complex.</title>
        <authorList>
            <person name="Passer A.R."/>
            <person name="Clancey S.A."/>
            <person name="Shea T."/>
            <person name="David-Palma M."/>
            <person name="Averette A.F."/>
            <person name="Boekhout T."/>
            <person name="Porcel B.M."/>
            <person name="Nowrousian M."/>
            <person name="Cuomo C.A."/>
            <person name="Sun S."/>
            <person name="Heitman J."/>
            <person name="Coelho M.A."/>
        </authorList>
    </citation>
    <scope>NUCLEOTIDE SEQUENCE</scope>
    <source>
        <strain evidence="5">CBS 7841</strain>
    </source>
</reference>
<reference evidence="5" key="1">
    <citation type="submission" date="2016-06" db="EMBL/GenBank/DDBJ databases">
        <authorList>
            <person name="Cuomo C."/>
            <person name="Litvintseva A."/>
            <person name="Heitman J."/>
            <person name="Chen Y."/>
            <person name="Sun S."/>
            <person name="Springer D."/>
            <person name="Dromer F."/>
            <person name="Young S."/>
            <person name="Zeng Q."/>
            <person name="Chapman S."/>
            <person name="Gujja S."/>
            <person name="Saif S."/>
            <person name="Birren B."/>
        </authorList>
    </citation>
    <scope>NUCLEOTIDE SEQUENCE</scope>
    <source>
        <strain evidence="5">CBS 7841</strain>
    </source>
</reference>
<dbReference type="Proteomes" id="UP000094043">
    <property type="component" value="Chromosome 7"/>
</dbReference>
<dbReference type="VEuPathDB" id="FungiDB:L203_03467"/>
<evidence type="ECO:0000313" key="6">
    <source>
        <dbReference type="Proteomes" id="UP000094043"/>
    </source>
</evidence>
<feature type="domain" description="NADP-dependent oxidoreductase" evidence="4">
    <location>
        <begin position="32"/>
        <end position="279"/>
    </location>
</feature>
<dbReference type="Pfam" id="PF00248">
    <property type="entry name" value="Aldo_ket_red"/>
    <property type="match status" value="1"/>
</dbReference>
<gene>
    <name evidence="5" type="ORF">L203_105590</name>
</gene>
<evidence type="ECO:0000256" key="3">
    <source>
        <dbReference type="ARBA" id="ARBA00023002"/>
    </source>
</evidence>
<dbReference type="RefSeq" id="XP_066071054.1">
    <property type="nucleotide sequence ID" value="XM_066214957.1"/>
</dbReference>
<reference evidence="5" key="3">
    <citation type="submission" date="2024-01" db="EMBL/GenBank/DDBJ databases">
        <authorList>
            <person name="Coelho M.A."/>
            <person name="David-Palma M."/>
            <person name="Shea T."/>
            <person name="Sun S."/>
            <person name="Cuomo C.A."/>
            <person name="Heitman J."/>
        </authorList>
    </citation>
    <scope>NUCLEOTIDE SEQUENCE</scope>
    <source>
        <strain evidence="5">CBS 7841</strain>
    </source>
</reference>
<comment type="similarity">
    <text evidence="1">Belongs to the aldo/keto reductase family.</text>
</comment>
<evidence type="ECO:0000259" key="4">
    <source>
        <dbReference type="Pfam" id="PF00248"/>
    </source>
</evidence>
<dbReference type="InterPro" id="IPR036812">
    <property type="entry name" value="NAD(P)_OxRdtase_dom_sf"/>
</dbReference>
<dbReference type="KEGG" id="cdep:91089799"/>
<evidence type="ECO:0000256" key="1">
    <source>
        <dbReference type="ARBA" id="ARBA00007905"/>
    </source>
</evidence>
<dbReference type="PANTHER" id="PTHR43827">
    <property type="entry name" value="2,5-DIKETO-D-GLUCONIC ACID REDUCTASE"/>
    <property type="match status" value="1"/>
</dbReference>
<evidence type="ECO:0000313" key="5">
    <source>
        <dbReference type="EMBL" id="WVN90354.1"/>
    </source>
</evidence>
<organism evidence="5 6">
    <name type="scientific">Cryptococcus depauperatus CBS 7841</name>
    <dbReference type="NCBI Taxonomy" id="1295531"/>
    <lineage>
        <taxon>Eukaryota</taxon>
        <taxon>Fungi</taxon>
        <taxon>Dikarya</taxon>
        <taxon>Basidiomycota</taxon>
        <taxon>Agaricomycotina</taxon>
        <taxon>Tremellomycetes</taxon>
        <taxon>Tremellales</taxon>
        <taxon>Cryptococcaceae</taxon>
        <taxon>Cryptococcus</taxon>
    </lineage>
</organism>
<accession>A0A1E3IFJ3</accession>
<name>A0A1E3IFJ3_9TREE</name>
<keyword evidence="3" id="KW-0560">Oxidoreductase</keyword>
<dbReference type="Gene3D" id="3.20.20.100">
    <property type="entry name" value="NADP-dependent oxidoreductase domain"/>
    <property type="match status" value="1"/>
</dbReference>
<proteinExistence type="inferred from homology"/>
<dbReference type="AlphaFoldDB" id="A0A1E3IFJ3"/>
<dbReference type="OrthoDB" id="416253at2759"/>
<dbReference type="PIRSF" id="PIRSF000097">
    <property type="entry name" value="AKR"/>
    <property type="match status" value="1"/>
</dbReference>
<keyword evidence="2" id="KW-0521">NADP</keyword>
<dbReference type="GeneID" id="91089799"/>
<evidence type="ECO:0000256" key="2">
    <source>
        <dbReference type="ARBA" id="ARBA00022857"/>
    </source>
</evidence>
<dbReference type="PANTHER" id="PTHR43827:SF3">
    <property type="entry name" value="NADP-DEPENDENT OXIDOREDUCTASE DOMAIN-CONTAINING PROTEIN"/>
    <property type="match status" value="1"/>
</dbReference>
<protein>
    <recommendedName>
        <fullName evidence="4">NADP-dependent oxidoreductase domain-containing protein</fullName>
    </recommendedName>
</protein>
<dbReference type="InterPro" id="IPR020471">
    <property type="entry name" value="AKR"/>
</dbReference>
<sequence length="312" mass="34631">MVRTIKLSDGKKIPSLAWGNGTSGLSRQTDLSRECGVTALKAGFVHIDTAQGYGTEGATGDAIREVGKNRNDIWVTTKISDKLSSEVDAIRKSVMASLDSLQFKPNLLLVHNPFVPNDGKIAQFWTALEELVFEGTLEGVSLGVSNFRPQDLKAVLEVARIKPVVNQLEYHPYVLAHLEPLLKLQAEHQIVTEAYGPLTPVLRHPDGGPLKPILERIAERLSKEAGKPVNATDVLILWTIQNNVVAVTTSKTPERIHKLIEIDGLPDLTKEELDEITQVGKTYHYRYYHEHMSEDFPPPNLPTIPSTKLKKK</sequence>
<dbReference type="InterPro" id="IPR023210">
    <property type="entry name" value="NADP_OxRdtase_dom"/>
</dbReference>
<keyword evidence="6" id="KW-1185">Reference proteome</keyword>
<dbReference type="PRINTS" id="PR00069">
    <property type="entry name" value="ALDKETRDTASE"/>
</dbReference>